<organism evidence="7 8">
    <name type="scientific">Astyanax mexicanus</name>
    <name type="common">Blind cave fish</name>
    <name type="synonym">Astyanax fasciatus mexicanus</name>
    <dbReference type="NCBI Taxonomy" id="7994"/>
    <lineage>
        <taxon>Eukaryota</taxon>
        <taxon>Metazoa</taxon>
        <taxon>Chordata</taxon>
        <taxon>Craniata</taxon>
        <taxon>Vertebrata</taxon>
        <taxon>Euteleostomi</taxon>
        <taxon>Actinopterygii</taxon>
        <taxon>Neopterygii</taxon>
        <taxon>Teleostei</taxon>
        <taxon>Ostariophysi</taxon>
        <taxon>Characiformes</taxon>
        <taxon>Characoidei</taxon>
        <taxon>Acestrorhamphidae</taxon>
        <taxon>Acestrorhamphinae</taxon>
        <taxon>Astyanax</taxon>
    </lineage>
</organism>
<dbReference type="InterPro" id="IPR053710">
    <property type="entry name" value="Arylamine_NAT_domain_sf"/>
</dbReference>
<dbReference type="Proteomes" id="UP000694621">
    <property type="component" value="Unplaced"/>
</dbReference>
<sequence length="282" mass="32125">MDVDRYLARIGCPSPCSPTLETLRCLHLNHLLAVPFENLSVHSGEPLSLDLPLLYQKIVVNRRGGFCYELNGLFWWLLCQLGFEVHILSAQVKNRFTGAYGPPFDHFISMVTLEGHRWLCDVGFGSGFQLPLSLETDSPQKQTHGLYRLRTEAQLMYVEMSEIDAIKNPKEDTAWRALYKFIFEPRQREDFNAMCHYHQTSIHSVFVCKSLCSLLLPNGRITIIGRKLIITSLSDKKDQPSQTKTDLSDQEITELLKDKFGIVLSNPLTPKDTDIAPPPVNY</sequence>
<dbReference type="InterPro" id="IPR001447">
    <property type="entry name" value="Arylamine_N-AcTrfase"/>
</dbReference>
<evidence type="ECO:0000256" key="1">
    <source>
        <dbReference type="ARBA" id="ARBA00006547"/>
    </source>
</evidence>
<dbReference type="GO" id="GO:0004060">
    <property type="term" value="F:arylamine N-acetyltransferase activity"/>
    <property type="evidence" value="ECO:0007669"/>
    <property type="project" value="UniProtKB-EC"/>
</dbReference>
<accession>A0A8B9JWF4</accession>
<dbReference type="Proteomes" id="UP000752171">
    <property type="component" value="Unassembled WGS sequence"/>
</dbReference>
<dbReference type="OrthoDB" id="10260017at2759"/>
<evidence type="ECO:0000313" key="7">
    <source>
        <dbReference type="Ensembl" id="ENSAMXP00005028169.1"/>
    </source>
</evidence>
<proteinExistence type="inferred from homology"/>
<dbReference type="PRINTS" id="PR01543">
    <property type="entry name" value="ANATRNSFRASE"/>
</dbReference>
<evidence type="ECO:0000313" key="6">
    <source>
        <dbReference type="EMBL" id="KAG9283358.1"/>
    </source>
</evidence>
<dbReference type="PANTHER" id="PTHR11786:SF3">
    <property type="entry name" value="ARYLAMINE N-ACETYLTRANSFERASE"/>
    <property type="match status" value="1"/>
</dbReference>
<evidence type="ECO:0000256" key="3">
    <source>
        <dbReference type="ARBA" id="ARBA00022679"/>
    </source>
</evidence>
<dbReference type="SUPFAM" id="SSF54001">
    <property type="entry name" value="Cysteine proteinases"/>
    <property type="match status" value="1"/>
</dbReference>
<keyword evidence="3 5" id="KW-0808">Transferase</keyword>
<evidence type="ECO:0000256" key="4">
    <source>
        <dbReference type="ARBA" id="ARBA00023315"/>
    </source>
</evidence>
<dbReference type="EC" id="2.3.1.5" evidence="2"/>
<evidence type="ECO:0000256" key="2">
    <source>
        <dbReference type="ARBA" id="ARBA00012701"/>
    </source>
</evidence>
<protein>
    <recommendedName>
        <fullName evidence="2">arylamine N-acetyltransferase</fullName>
        <ecNumber evidence="2">2.3.1.5</ecNumber>
    </recommendedName>
</protein>
<keyword evidence="4 5" id="KW-0012">Acyltransferase</keyword>
<reference evidence="6 9" key="1">
    <citation type="submission" date="2021-07" db="EMBL/GenBank/DDBJ databases">
        <authorList>
            <person name="Imarazene B."/>
            <person name="Zahm M."/>
            <person name="Klopp C."/>
            <person name="Cabau C."/>
            <person name="Beille S."/>
            <person name="Jouanno E."/>
            <person name="Castinel A."/>
            <person name="Lluch J."/>
            <person name="Gil L."/>
            <person name="Kuchtly C."/>
            <person name="Lopez Roques C."/>
            <person name="Donnadieu C."/>
            <person name="Parrinello H."/>
            <person name="Journot L."/>
            <person name="Du K."/>
            <person name="Schartl M."/>
            <person name="Retaux S."/>
            <person name="Guiguen Y."/>
        </authorList>
    </citation>
    <scope>NUCLEOTIDE SEQUENCE [LARGE SCALE GENOMIC DNA]</scope>
    <source>
        <strain evidence="6">Pach_M1</strain>
        <tissue evidence="6">Testis</tissue>
    </source>
</reference>
<evidence type="ECO:0000313" key="8">
    <source>
        <dbReference type="Proteomes" id="UP000694621"/>
    </source>
</evidence>
<dbReference type="Pfam" id="PF00797">
    <property type="entry name" value="Acetyltransf_2"/>
    <property type="match status" value="1"/>
</dbReference>
<dbReference type="EMBL" id="JAICCE010000001">
    <property type="protein sequence ID" value="KAG9283358.1"/>
    <property type="molecule type" value="Genomic_DNA"/>
</dbReference>
<comment type="similarity">
    <text evidence="1 5">Belongs to the arylamine N-acetyltransferase family.</text>
</comment>
<dbReference type="KEGG" id="amex:103028449"/>
<evidence type="ECO:0000313" key="9">
    <source>
        <dbReference type="Proteomes" id="UP000752171"/>
    </source>
</evidence>
<reference evidence="7" key="2">
    <citation type="submission" date="2025-05" db="UniProtKB">
        <authorList>
            <consortium name="Ensembl"/>
        </authorList>
    </citation>
    <scope>IDENTIFICATION</scope>
</reference>
<dbReference type="Ensembl" id="ENSAMXT00005030944.1">
    <property type="protein sequence ID" value="ENSAMXP00005028169.1"/>
    <property type="gene ID" value="ENSAMXG00005014085.1"/>
</dbReference>
<gene>
    <name evidence="6" type="primary">PNAT10</name>
    <name evidence="6" type="ORF">AMEX_G2117</name>
</gene>
<dbReference type="FunFam" id="3.30.2140.20:FF:000001">
    <property type="entry name" value="Arylamine N-acetyltransferase 1"/>
    <property type="match status" value="1"/>
</dbReference>
<name>A0A8B9JWF4_ASTMX</name>
<dbReference type="Gene3D" id="3.30.2140.20">
    <property type="match status" value="1"/>
</dbReference>
<evidence type="ECO:0000256" key="5">
    <source>
        <dbReference type="RuleBase" id="RU003452"/>
    </source>
</evidence>
<dbReference type="AlphaFoldDB" id="A0A8B9JWF4"/>
<dbReference type="InterPro" id="IPR038765">
    <property type="entry name" value="Papain-like_cys_pep_sf"/>
</dbReference>
<dbReference type="PANTHER" id="PTHR11786">
    <property type="entry name" value="N-HYDROXYARYLAMINE O-ACETYLTRANSFERASE"/>
    <property type="match status" value="1"/>
</dbReference>